<evidence type="ECO:0000259" key="1">
    <source>
        <dbReference type="Pfam" id="PF25137"/>
    </source>
</evidence>
<dbReference type="SUPFAM" id="SSF56796">
    <property type="entry name" value="Dehydroquinate synthase-like"/>
    <property type="match status" value="1"/>
</dbReference>
<dbReference type="GO" id="GO:0005739">
    <property type="term" value="C:mitochondrion"/>
    <property type="evidence" value="ECO:0007669"/>
    <property type="project" value="TreeGrafter"/>
</dbReference>
<dbReference type="AlphaFoldDB" id="T1C5M3"/>
<reference evidence="2" key="1">
    <citation type="submission" date="2013-08" db="EMBL/GenBank/DDBJ databases">
        <authorList>
            <person name="Mendez C."/>
            <person name="Richter M."/>
            <person name="Ferrer M."/>
            <person name="Sanchez J."/>
        </authorList>
    </citation>
    <scope>NUCLEOTIDE SEQUENCE</scope>
</reference>
<dbReference type="Gene3D" id="1.20.1090.10">
    <property type="entry name" value="Dehydroquinate synthase-like - alpha domain"/>
    <property type="match status" value="1"/>
</dbReference>
<dbReference type="PANTHER" id="PTHR11496:SF83">
    <property type="entry name" value="HYDROXYACID-OXOACID TRANSHYDROGENASE, MITOCHONDRIAL"/>
    <property type="match status" value="1"/>
</dbReference>
<proteinExistence type="predicted"/>
<protein>
    <submittedName>
        <fullName evidence="2">Iron containing alcohol dehydrogenase</fullName>
    </submittedName>
</protein>
<name>T1C5M3_9ZZZZ</name>
<gene>
    <name evidence="2" type="ORF">B1B_01130</name>
</gene>
<dbReference type="Pfam" id="PF25137">
    <property type="entry name" value="ADH_Fe_C"/>
    <property type="match status" value="1"/>
</dbReference>
<feature type="domain" description="Fe-containing alcohol dehydrogenase-like C-terminal" evidence="1">
    <location>
        <begin position="7"/>
        <end position="185"/>
    </location>
</feature>
<organism evidence="2">
    <name type="scientific">mine drainage metagenome</name>
    <dbReference type="NCBI Taxonomy" id="410659"/>
    <lineage>
        <taxon>unclassified sequences</taxon>
        <taxon>metagenomes</taxon>
        <taxon>ecological metagenomes</taxon>
    </lineage>
</organism>
<dbReference type="EMBL" id="AUZY01000820">
    <property type="protein sequence ID" value="EQD77312.1"/>
    <property type="molecule type" value="Genomic_DNA"/>
</dbReference>
<dbReference type="GO" id="GO:0004022">
    <property type="term" value="F:alcohol dehydrogenase (NAD+) activity"/>
    <property type="evidence" value="ECO:0007669"/>
    <property type="project" value="TreeGrafter"/>
</dbReference>
<accession>T1C5M3</accession>
<reference evidence="2" key="2">
    <citation type="journal article" date="2014" name="ISME J.">
        <title>Microbial stratification in low pH oxic and suboxic macroscopic growths along an acid mine drainage.</title>
        <authorList>
            <person name="Mendez-Garcia C."/>
            <person name="Mesa V."/>
            <person name="Sprenger R.R."/>
            <person name="Richter M."/>
            <person name="Diez M.S."/>
            <person name="Solano J."/>
            <person name="Bargiela R."/>
            <person name="Golyshina O.V."/>
            <person name="Manteca A."/>
            <person name="Ramos J.L."/>
            <person name="Gallego J.R."/>
            <person name="Llorente I."/>
            <person name="Martins Dos Santos V.A."/>
            <person name="Jensen O.N."/>
            <person name="Pelaez A.I."/>
            <person name="Sanchez J."/>
            <person name="Ferrer M."/>
        </authorList>
    </citation>
    <scope>NUCLEOTIDE SEQUENCE</scope>
</reference>
<dbReference type="InterPro" id="IPR039697">
    <property type="entry name" value="Alcohol_dehydrogenase_Fe"/>
</dbReference>
<evidence type="ECO:0000313" key="2">
    <source>
        <dbReference type="EMBL" id="EQD77312.1"/>
    </source>
</evidence>
<dbReference type="InterPro" id="IPR056798">
    <property type="entry name" value="ADH_Fe_C"/>
</dbReference>
<sequence>MPPALAVDTGMEVVAHALEATASEWANPFSDAWARDAAVAALTALPRLARHPRDEEARTTLFYAATRAGLAASNAQLGLAHALARALLPDTGLSYSRILGIVLPYVIDFNFGSARDRYLTLGPVLSEPVGQSHATLSERLRALGEQLQIPRTLAAGVPLDSIRARRAVIVERALHSTTCIANPRVRRRRSSAAWWSRSRAPTARDYHRRPNIGP</sequence>
<dbReference type="PANTHER" id="PTHR11496">
    <property type="entry name" value="ALCOHOL DEHYDROGENASE"/>
    <property type="match status" value="1"/>
</dbReference>
<comment type="caution">
    <text evidence="2">The sequence shown here is derived from an EMBL/GenBank/DDBJ whole genome shotgun (WGS) entry which is preliminary data.</text>
</comment>